<dbReference type="InterPro" id="IPR036237">
    <property type="entry name" value="Xyl_isomerase-like_sf"/>
</dbReference>
<dbReference type="GO" id="GO:0016853">
    <property type="term" value="F:isomerase activity"/>
    <property type="evidence" value="ECO:0007669"/>
    <property type="project" value="UniProtKB-KW"/>
</dbReference>
<keyword evidence="3" id="KW-1185">Reference proteome</keyword>
<evidence type="ECO:0000259" key="1">
    <source>
        <dbReference type="Pfam" id="PF01261"/>
    </source>
</evidence>
<gene>
    <name evidence="2" type="ORF">HMPREF0682_1760</name>
</gene>
<comment type="caution">
    <text evidence="2">The sequence shown here is derived from an EMBL/GenBank/DDBJ whole genome shotgun (WGS) entry which is preliminary data.</text>
</comment>
<dbReference type="RefSeq" id="WP_021798663.1">
    <property type="nucleotide sequence ID" value="NZ_ACVN02000295.1"/>
</dbReference>
<dbReference type="SUPFAM" id="SSF51658">
    <property type="entry name" value="Xylose isomerase-like"/>
    <property type="match status" value="1"/>
</dbReference>
<dbReference type="AlphaFoldDB" id="U2RJ88"/>
<accession>U2RJ88</accession>
<dbReference type="EMBL" id="ACVN02000295">
    <property type="protein sequence ID" value="ERK50782.1"/>
    <property type="molecule type" value="Genomic_DNA"/>
</dbReference>
<name>U2RJ88_9ACTN</name>
<dbReference type="InterPro" id="IPR013022">
    <property type="entry name" value="Xyl_isomerase-like_TIM-brl"/>
</dbReference>
<dbReference type="PANTHER" id="PTHR12110:SF52">
    <property type="entry name" value="XYLOSE ISOMERASE"/>
    <property type="match status" value="1"/>
</dbReference>
<feature type="domain" description="Xylose isomerase-like TIM barrel" evidence="1">
    <location>
        <begin position="29"/>
        <end position="256"/>
    </location>
</feature>
<protein>
    <submittedName>
        <fullName evidence="2">Xylose isomerase-like TIM barrel domain protein</fullName>
    </submittedName>
</protein>
<dbReference type="GeneID" id="95360317"/>
<organism evidence="2 3">
    <name type="scientific">Propionibacterium acidifaciens F0233</name>
    <dbReference type="NCBI Taxonomy" id="553198"/>
    <lineage>
        <taxon>Bacteria</taxon>
        <taxon>Bacillati</taxon>
        <taxon>Actinomycetota</taxon>
        <taxon>Actinomycetes</taxon>
        <taxon>Propionibacteriales</taxon>
        <taxon>Propionibacteriaceae</taxon>
        <taxon>Propionibacterium</taxon>
    </lineage>
</organism>
<evidence type="ECO:0000313" key="3">
    <source>
        <dbReference type="Proteomes" id="UP000017052"/>
    </source>
</evidence>
<dbReference type="PANTHER" id="PTHR12110">
    <property type="entry name" value="HYDROXYPYRUVATE ISOMERASE"/>
    <property type="match status" value="1"/>
</dbReference>
<proteinExistence type="predicted"/>
<dbReference type="InterPro" id="IPR050312">
    <property type="entry name" value="IolE/XylAMocC-like"/>
</dbReference>
<dbReference type="OrthoDB" id="3350993at2"/>
<dbReference type="Proteomes" id="UP000017052">
    <property type="component" value="Unassembled WGS sequence"/>
</dbReference>
<dbReference type="Gene3D" id="3.20.20.150">
    <property type="entry name" value="Divalent-metal-dependent TIM barrel enzymes"/>
    <property type="match status" value="1"/>
</dbReference>
<reference evidence="2" key="1">
    <citation type="submission" date="2013-08" db="EMBL/GenBank/DDBJ databases">
        <authorList>
            <person name="Durkin A.S."/>
            <person name="Haft D.R."/>
            <person name="McCorrison J."/>
            <person name="Torralba M."/>
            <person name="Gillis M."/>
            <person name="Haft D.H."/>
            <person name="Methe B."/>
            <person name="Sutton G."/>
            <person name="Nelson K.E."/>
        </authorList>
    </citation>
    <scope>NUCLEOTIDE SEQUENCE [LARGE SCALE GENOMIC DNA]</scope>
    <source>
        <strain evidence="2">F0233</strain>
    </source>
</reference>
<dbReference type="Pfam" id="PF01261">
    <property type="entry name" value="AP_endonuc_2"/>
    <property type="match status" value="1"/>
</dbReference>
<sequence>MGLGMGTYALFWEWSEAVEHPIDLPGMLDRTAELGCDVFQICDYPLIETMDARQLNDIAAQASGLGLALELGTRGTRSEHLNRYLDIAEALGARMLRSMVRVGAGEPTLDESLASVRGLLGRLHEDGVSIAFETYEQLPSARLVQFVTDVDDPRVGICLDPANCVAGLELPGDVIDRCAPYTLNLHVKDFAFTRQAGWVGFIYAGAAMGEGLLDFDAEMKAVRPFERGISMVAEHWLTWQGDPQSTIALERRWTRQTLDYVRNHIETEENNHE</sequence>
<evidence type="ECO:0000313" key="2">
    <source>
        <dbReference type="EMBL" id="ERK50782.1"/>
    </source>
</evidence>